<comment type="caution">
    <text evidence="1">The sequence shown here is derived from an EMBL/GenBank/DDBJ whole genome shotgun (WGS) entry which is preliminary data.</text>
</comment>
<keyword evidence="2" id="KW-1185">Reference proteome</keyword>
<accession>A0A317PHF1</accession>
<dbReference type="Gene3D" id="3.40.50.300">
    <property type="entry name" value="P-loop containing nucleotide triphosphate hydrolases"/>
    <property type="match status" value="1"/>
</dbReference>
<dbReference type="InterPro" id="IPR027417">
    <property type="entry name" value="P-loop_NTPase"/>
</dbReference>
<name>A0A317PHF1_9HYPH</name>
<dbReference type="SUPFAM" id="SSF52540">
    <property type="entry name" value="P-loop containing nucleoside triphosphate hydrolases"/>
    <property type="match status" value="1"/>
</dbReference>
<dbReference type="Proteomes" id="UP000246352">
    <property type="component" value="Unassembled WGS sequence"/>
</dbReference>
<evidence type="ECO:0000313" key="1">
    <source>
        <dbReference type="EMBL" id="PWV99012.1"/>
    </source>
</evidence>
<dbReference type="AlphaFoldDB" id="A0A317PHF1"/>
<dbReference type="OrthoDB" id="8447154at2"/>
<dbReference type="EMBL" id="QGTR01000004">
    <property type="protein sequence ID" value="PWV99012.1"/>
    <property type="molecule type" value="Genomic_DNA"/>
</dbReference>
<reference evidence="1 2" key="1">
    <citation type="submission" date="2018-05" db="EMBL/GenBank/DDBJ databases">
        <title>Genomic Encyclopedia of Type Strains, Phase IV (KMG-IV): sequencing the most valuable type-strain genomes for metagenomic binning, comparative biology and taxonomic classification.</title>
        <authorList>
            <person name="Goeker M."/>
        </authorList>
    </citation>
    <scope>NUCLEOTIDE SEQUENCE [LARGE SCALE GENOMIC DNA]</scope>
    <source>
        <strain evidence="1 2">DSM 16791</strain>
    </source>
</reference>
<protein>
    <recommendedName>
        <fullName evidence="3">Sulfotransferase domain-containing protein</fullName>
    </recommendedName>
</protein>
<evidence type="ECO:0008006" key="3">
    <source>
        <dbReference type="Google" id="ProtNLM"/>
    </source>
</evidence>
<evidence type="ECO:0000313" key="2">
    <source>
        <dbReference type="Proteomes" id="UP000246352"/>
    </source>
</evidence>
<dbReference type="RefSeq" id="WP_110033164.1">
    <property type="nucleotide sequence ID" value="NZ_QGTR01000004.1"/>
</dbReference>
<proteinExistence type="predicted"/>
<gene>
    <name evidence="1" type="ORF">DFR52_104303</name>
</gene>
<organism evidence="1 2">
    <name type="scientific">Hoeflea marina</name>
    <dbReference type="NCBI Taxonomy" id="274592"/>
    <lineage>
        <taxon>Bacteria</taxon>
        <taxon>Pseudomonadati</taxon>
        <taxon>Pseudomonadota</taxon>
        <taxon>Alphaproteobacteria</taxon>
        <taxon>Hyphomicrobiales</taxon>
        <taxon>Rhizobiaceae</taxon>
        <taxon>Hoeflea</taxon>
    </lineage>
</organism>
<sequence length="310" mass="34765">MTLLIHIGTTKTGSKGIQTFLQRNQQILLRYGCVWPTEGRDGNWHRPLVFDFDPAMIPVLAGQVAEASHAVISFENLYEAGDSLIEHLSRLSDAPTVLLFVRNPVDWVNSFLNQMVKSHRRSIRDIDGFAWNDAGLSNRFDVESHLRRWERVFGRQAIRVVPYSRQRSSVMPVIECLDLPEAALAELTFPAENMNKAADISSLRVLYRLKQQIGVDDMERLVRGVTLAHRHLAERWIDSRVAAVPMLLGRADRDAIAAALGGPTRAIAERYGLGESLMTDGDWSEAEGARFSRPTDEEAELADALYRASA</sequence>